<feature type="non-terminal residue" evidence="1">
    <location>
        <position position="1"/>
    </location>
</feature>
<evidence type="ECO:0000313" key="2">
    <source>
        <dbReference type="Proteomes" id="UP000236291"/>
    </source>
</evidence>
<protein>
    <submittedName>
        <fullName evidence="1">Uncharacterized protein</fullName>
    </submittedName>
</protein>
<organism evidence="1 2">
    <name type="scientific">Trifolium pratense</name>
    <name type="common">Red clover</name>
    <dbReference type="NCBI Taxonomy" id="57577"/>
    <lineage>
        <taxon>Eukaryota</taxon>
        <taxon>Viridiplantae</taxon>
        <taxon>Streptophyta</taxon>
        <taxon>Embryophyta</taxon>
        <taxon>Tracheophyta</taxon>
        <taxon>Spermatophyta</taxon>
        <taxon>Magnoliopsida</taxon>
        <taxon>eudicotyledons</taxon>
        <taxon>Gunneridae</taxon>
        <taxon>Pentapetalae</taxon>
        <taxon>rosids</taxon>
        <taxon>fabids</taxon>
        <taxon>Fabales</taxon>
        <taxon>Fabaceae</taxon>
        <taxon>Papilionoideae</taxon>
        <taxon>50 kb inversion clade</taxon>
        <taxon>NPAAA clade</taxon>
        <taxon>Hologalegina</taxon>
        <taxon>IRL clade</taxon>
        <taxon>Trifolieae</taxon>
        <taxon>Trifolium</taxon>
    </lineage>
</organism>
<evidence type="ECO:0000313" key="1">
    <source>
        <dbReference type="EMBL" id="PNX90580.1"/>
    </source>
</evidence>
<reference evidence="1 2" key="2">
    <citation type="journal article" date="2017" name="Front. Plant Sci.">
        <title>Gene Classification and Mining of Molecular Markers Useful in Red Clover (Trifolium pratense) Breeding.</title>
        <authorList>
            <person name="Istvanek J."/>
            <person name="Dluhosova J."/>
            <person name="Dluhos P."/>
            <person name="Patkova L."/>
            <person name="Nedelnik J."/>
            <person name="Repkova J."/>
        </authorList>
    </citation>
    <scope>NUCLEOTIDE SEQUENCE [LARGE SCALE GENOMIC DNA]</scope>
    <source>
        <strain evidence="2">cv. Tatra</strain>
        <tissue evidence="1">Young leaves</tissue>
    </source>
</reference>
<gene>
    <name evidence="1" type="ORF">L195_g046705</name>
</gene>
<name>A0A2K3MIF7_TRIPR</name>
<sequence>SDDNCRFGGLKGGGGMVGSSSDVALKLTSGGSVATSVVGKEPDLRYVALERVVASEVDKIDSFFKRRIMPSSIIRNTSP</sequence>
<dbReference type="EMBL" id="ASHM01063288">
    <property type="protein sequence ID" value="PNX90580.1"/>
    <property type="molecule type" value="Genomic_DNA"/>
</dbReference>
<comment type="caution">
    <text evidence="1">The sequence shown here is derived from an EMBL/GenBank/DDBJ whole genome shotgun (WGS) entry which is preliminary data.</text>
</comment>
<reference evidence="1 2" key="1">
    <citation type="journal article" date="2014" name="Am. J. Bot.">
        <title>Genome assembly and annotation for red clover (Trifolium pratense; Fabaceae).</title>
        <authorList>
            <person name="Istvanek J."/>
            <person name="Jaros M."/>
            <person name="Krenek A."/>
            <person name="Repkova J."/>
        </authorList>
    </citation>
    <scope>NUCLEOTIDE SEQUENCE [LARGE SCALE GENOMIC DNA]</scope>
    <source>
        <strain evidence="2">cv. Tatra</strain>
        <tissue evidence="1">Young leaves</tissue>
    </source>
</reference>
<proteinExistence type="predicted"/>
<dbReference type="AlphaFoldDB" id="A0A2K3MIF7"/>
<dbReference type="Proteomes" id="UP000236291">
    <property type="component" value="Unassembled WGS sequence"/>
</dbReference>
<accession>A0A2K3MIF7</accession>